<reference evidence="1 2" key="1">
    <citation type="journal article" date="2006" name="Science">
        <title>The genome of black cottonwood, Populus trichocarpa (Torr. &amp; Gray).</title>
        <authorList>
            <person name="Tuskan G.A."/>
            <person name="Difazio S."/>
            <person name="Jansson S."/>
            <person name="Bohlmann J."/>
            <person name="Grigoriev I."/>
            <person name="Hellsten U."/>
            <person name="Putnam N."/>
            <person name="Ralph S."/>
            <person name="Rombauts S."/>
            <person name="Salamov A."/>
            <person name="Schein J."/>
            <person name="Sterck L."/>
            <person name="Aerts A."/>
            <person name="Bhalerao R.R."/>
            <person name="Bhalerao R.P."/>
            <person name="Blaudez D."/>
            <person name="Boerjan W."/>
            <person name="Brun A."/>
            <person name="Brunner A."/>
            <person name="Busov V."/>
            <person name="Campbell M."/>
            <person name="Carlson J."/>
            <person name="Chalot M."/>
            <person name="Chapman J."/>
            <person name="Chen G.L."/>
            <person name="Cooper D."/>
            <person name="Coutinho P.M."/>
            <person name="Couturier J."/>
            <person name="Covert S."/>
            <person name="Cronk Q."/>
            <person name="Cunningham R."/>
            <person name="Davis J."/>
            <person name="Degroeve S."/>
            <person name="Dejardin A."/>
            <person name="Depamphilis C."/>
            <person name="Detter J."/>
            <person name="Dirks B."/>
            <person name="Dubchak I."/>
            <person name="Duplessis S."/>
            <person name="Ehlting J."/>
            <person name="Ellis B."/>
            <person name="Gendler K."/>
            <person name="Goodstein D."/>
            <person name="Gribskov M."/>
            <person name="Grimwood J."/>
            <person name="Groover A."/>
            <person name="Gunter L."/>
            <person name="Hamberger B."/>
            <person name="Heinze B."/>
            <person name="Helariutta Y."/>
            <person name="Henrissat B."/>
            <person name="Holligan D."/>
            <person name="Holt R."/>
            <person name="Huang W."/>
            <person name="Islam-Faridi N."/>
            <person name="Jones S."/>
            <person name="Jones-Rhoades M."/>
            <person name="Jorgensen R."/>
            <person name="Joshi C."/>
            <person name="Kangasjarvi J."/>
            <person name="Karlsson J."/>
            <person name="Kelleher C."/>
            <person name="Kirkpatrick R."/>
            <person name="Kirst M."/>
            <person name="Kohler A."/>
            <person name="Kalluri U."/>
            <person name="Larimer F."/>
            <person name="Leebens-Mack J."/>
            <person name="Leple J.C."/>
            <person name="Locascio P."/>
            <person name="Lou Y."/>
            <person name="Lucas S."/>
            <person name="Martin F."/>
            <person name="Montanini B."/>
            <person name="Napoli C."/>
            <person name="Nelson D.R."/>
            <person name="Nelson C."/>
            <person name="Nieminen K."/>
            <person name="Nilsson O."/>
            <person name="Pereda V."/>
            <person name="Peter G."/>
            <person name="Philippe R."/>
            <person name="Pilate G."/>
            <person name="Poliakov A."/>
            <person name="Razumovskaya J."/>
            <person name="Richardson P."/>
            <person name="Rinaldi C."/>
            <person name="Ritland K."/>
            <person name="Rouze P."/>
            <person name="Ryaboy D."/>
            <person name="Schmutz J."/>
            <person name="Schrader J."/>
            <person name="Segerman B."/>
            <person name="Shin H."/>
            <person name="Siddiqui A."/>
            <person name="Sterky F."/>
            <person name="Terry A."/>
            <person name="Tsai C.J."/>
            <person name="Uberbacher E."/>
            <person name="Unneberg P."/>
            <person name="Vahala J."/>
            <person name="Wall K."/>
            <person name="Wessler S."/>
            <person name="Yang G."/>
            <person name="Yin T."/>
            <person name="Douglas C."/>
            <person name="Marra M."/>
            <person name="Sandberg G."/>
            <person name="Van de Peer Y."/>
            <person name="Rokhsar D."/>
        </authorList>
    </citation>
    <scope>NUCLEOTIDE SEQUENCE [LARGE SCALE GENOMIC DNA]</scope>
    <source>
        <strain evidence="2">cv. Nisqually</strain>
    </source>
</reference>
<accession>A0ACC0S162</accession>
<dbReference type="EMBL" id="CM009302">
    <property type="protein sequence ID" value="KAI9383104.1"/>
    <property type="molecule type" value="Genomic_DNA"/>
</dbReference>
<organism evidence="1 2">
    <name type="scientific">Populus trichocarpa</name>
    <name type="common">Western balsam poplar</name>
    <name type="synonym">Populus balsamifera subsp. trichocarpa</name>
    <dbReference type="NCBI Taxonomy" id="3694"/>
    <lineage>
        <taxon>Eukaryota</taxon>
        <taxon>Viridiplantae</taxon>
        <taxon>Streptophyta</taxon>
        <taxon>Embryophyta</taxon>
        <taxon>Tracheophyta</taxon>
        <taxon>Spermatophyta</taxon>
        <taxon>Magnoliopsida</taxon>
        <taxon>eudicotyledons</taxon>
        <taxon>Gunneridae</taxon>
        <taxon>Pentapetalae</taxon>
        <taxon>rosids</taxon>
        <taxon>fabids</taxon>
        <taxon>Malpighiales</taxon>
        <taxon>Salicaceae</taxon>
        <taxon>Saliceae</taxon>
        <taxon>Populus</taxon>
    </lineage>
</organism>
<name>A0ACC0S162_POPTR</name>
<protein>
    <submittedName>
        <fullName evidence="1">Uncharacterized protein</fullName>
    </submittedName>
</protein>
<proteinExistence type="predicted"/>
<comment type="caution">
    <text evidence="1">The sequence shown here is derived from an EMBL/GenBank/DDBJ whole genome shotgun (WGS) entry which is preliminary data.</text>
</comment>
<evidence type="ECO:0000313" key="2">
    <source>
        <dbReference type="Proteomes" id="UP000006729"/>
    </source>
</evidence>
<dbReference type="Proteomes" id="UP000006729">
    <property type="component" value="Chromosome 13"/>
</dbReference>
<gene>
    <name evidence="1" type="ORF">POPTR_013G028950v4</name>
</gene>
<evidence type="ECO:0000313" key="1">
    <source>
        <dbReference type="EMBL" id="KAI9383104.1"/>
    </source>
</evidence>
<keyword evidence="2" id="KW-1185">Reference proteome</keyword>
<sequence>MLRKYSRNASTWLLEAQKAFILKLRRSGWILYYYFAIMQQLDEQRNGWTSQREKQTFTLNTVFILNRHLEARSRFV</sequence>